<dbReference type="EMBL" id="BSDP01000001">
    <property type="protein sequence ID" value="GLI26751.1"/>
    <property type="molecule type" value="Genomic_DNA"/>
</dbReference>
<dbReference type="Pfam" id="PF00144">
    <property type="entry name" value="Beta-lactamase"/>
    <property type="match status" value="1"/>
</dbReference>
<evidence type="ECO:0000259" key="1">
    <source>
        <dbReference type="Pfam" id="PF00144"/>
    </source>
</evidence>
<reference evidence="2" key="1">
    <citation type="submission" date="2022-12" db="EMBL/GenBank/DDBJ databases">
        <title>Reference genome sequencing for broad-spectrum identification of bacterial and archaeal isolates by mass spectrometry.</title>
        <authorList>
            <person name="Sekiguchi Y."/>
            <person name="Tourlousse D.M."/>
        </authorList>
    </citation>
    <scope>NUCLEOTIDE SEQUENCE</scope>
    <source>
        <strain evidence="2">14</strain>
    </source>
</reference>
<keyword evidence="2" id="KW-0378">Hydrolase</keyword>
<dbReference type="SUPFAM" id="SSF56601">
    <property type="entry name" value="beta-lactamase/transpeptidase-like"/>
    <property type="match status" value="1"/>
</dbReference>
<organism evidence="2 3">
    <name type="scientific">Agromyces rhizosphaerae</name>
    <dbReference type="NCBI Taxonomy" id="88374"/>
    <lineage>
        <taxon>Bacteria</taxon>
        <taxon>Bacillati</taxon>
        <taxon>Actinomycetota</taxon>
        <taxon>Actinomycetes</taxon>
        <taxon>Micrococcales</taxon>
        <taxon>Microbacteriaceae</taxon>
        <taxon>Agromyces</taxon>
    </lineage>
</organism>
<dbReference type="GO" id="GO:0016787">
    <property type="term" value="F:hydrolase activity"/>
    <property type="evidence" value="ECO:0007669"/>
    <property type="project" value="UniProtKB-KW"/>
</dbReference>
<feature type="domain" description="Beta-lactamase-related" evidence="1">
    <location>
        <begin position="50"/>
        <end position="340"/>
    </location>
</feature>
<dbReference type="PANTHER" id="PTHR46825">
    <property type="entry name" value="D-ALANYL-D-ALANINE-CARBOXYPEPTIDASE/ENDOPEPTIDASE AMPH"/>
    <property type="match status" value="1"/>
</dbReference>
<dbReference type="InterPro" id="IPR012338">
    <property type="entry name" value="Beta-lactam/transpept-like"/>
</dbReference>
<keyword evidence="3" id="KW-1185">Reference proteome</keyword>
<dbReference type="InterPro" id="IPR050491">
    <property type="entry name" value="AmpC-like"/>
</dbReference>
<comment type="caution">
    <text evidence="2">The sequence shown here is derived from an EMBL/GenBank/DDBJ whole genome shotgun (WGS) entry which is preliminary data.</text>
</comment>
<evidence type="ECO:0000313" key="2">
    <source>
        <dbReference type="EMBL" id="GLI26751.1"/>
    </source>
</evidence>
<sequence>MLLQTTTNTDFTARLSKAVAQHARDDSGPGTPQVAVRAERLGIDARVGDPRGRFHVASVGKLFTATIAMQLAERGDLDLDAPLTSLLPANELAGLFTVRGTDHAAAATTRQLLAHTSGVADYFEDRVTDGPRLNRLLVDEPDRTWTPGDLLAVTRERQHPVALPGVKFHYSDTGYVLLGRILEERTGTAFHDLLHERLFTPLGMDDTFLPYRSRAANDGDGPVDVDPGILPVRLGRTDIAGFRSLTIDWAGGGVASTPDDLLAFSEALHGGRLLSPASLEAMTTMQHRFRPGIHYGTGIMQLRFGEFSPFLRGYPRPVGHTGILATHVFHDPVHDAHLVVNFGATTAMRRSVLAIIAIERMLRAAA</sequence>
<dbReference type="PANTHER" id="PTHR46825:SF7">
    <property type="entry name" value="D-ALANYL-D-ALANINE CARBOXYPEPTIDASE"/>
    <property type="match status" value="1"/>
</dbReference>
<dbReference type="Proteomes" id="UP001144396">
    <property type="component" value="Unassembled WGS sequence"/>
</dbReference>
<dbReference type="Gene3D" id="3.40.710.10">
    <property type="entry name" value="DD-peptidase/beta-lactamase superfamily"/>
    <property type="match status" value="1"/>
</dbReference>
<proteinExistence type="predicted"/>
<dbReference type="RefSeq" id="WP_281882766.1">
    <property type="nucleotide sequence ID" value="NZ_BSDP01000001.1"/>
</dbReference>
<protein>
    <submittedName>
        <fullName evidence="2">Serine hydrolase</fullName>
    </submittedName>
</protein>
<dbReference type="AlphaFoldDB" id="A0A9W6CVC8"/>
<name>A0A9W6CVC8_9MICO</name>
<gene>
    <name evidence="2" type="ORF">ARHIZOSPH14_09930</name>
</gene>
<evidence type="ECO:0000313" key="3">
    <source>
        <dbReference type="Proteomes" id="UP001144396"/>
    </source>
</evidence>
<dbReference type="InterPro" id="IPR001466">
    <property type="entry name" value="Beta-lactam-related"/>
</dbReference>
<accession>A0A9W6CVC8</accession>